<proteinExistence type="predicted"/>
<protein>
    <submittedName>
        <fullName evidence="2">G protein-coupled receptor</fullName>
    </submittedName>
</protein>
<organism evidence="1 2">
    <name type="scientific">Panagrolaimus sp. PS1159</name>
    <dbReference type="NCBI Taxonomy" id="55785"/>
    <lineage>
        <taxon>Eukaryota</taxon>
        <taxon>Metazoa</taxon>
        <taxon>Ecdysozoa</taxon>
        <taxon>Nematoda</taxon>
        <taxon>Chromadorea</taxon>
        <taxon>Rhabditida</taxon>
        <taxon>Tylenchina</taxon>
        <taxon>Panagrolaimomorpha</taxon>
        <taxon>Panagrolaimoidea</taxon>
        <taxon>Panagrolaimidae</taxon>
        <taxon>Panagrolaimus</taxon>
    </lineage>
</organism>
<name>A0AC35FDY4_9BILA</name>
<evidence type="ECO:0000313" key="1">
    <source>
        <dbReference type="Proteomes" id="UP000887580"/>
    </source>
</evidence>
<evidence type="ECO:0000313" key="2">
    <source>
        <dbReference type="WBParaSite" id="PS1159_v2.g15694.t1"/>
    </source>
</evidence>
<dbReference type="WBParaSite" id="PS1159_v2.g15694.t1">
    <property type="protein sequence ID" value="PS1159_v2.g15694.t1"/>
    <property type="gene ID" value="PS1159_v2.g15694"/>
</dbReference>
<accession>A0AC35FDY4</accession>
<dbReference type="Proteomes" id="UP000887580">
    <property type="component" value="Unplaced"/>
</dbReference>
<sequence length="158" mass="17702">MRDWPLMLIVLYATLMVTISYSIVCWTSFKVWKHLKAMEGHMSVNTKDVNRQMTLTLIIQAILPLLTLLCPIAFTAILLFSRITIEGFEICISLLLSTIPIVNSLTTIYVVKPYRNAMLKIICIFSKKYSTVNAAATTSNIPKETSLKSQTAATINLA</sequence>
<reference evidence="2" key="1">
    <citation type="submission" date="2022-11" db="UniProtKB">
        <authorList>
            <consortium name="WormBaseParasite"/>
        </authorList>
    </citation>
    <scope>IDENTIFICATION</scope>
</reference>